<dbReference type="InterPro" id="IPR001584">
    <property type="entry name" value="Integrase_cat-core"/>
</dbReference>
<organism evidence="4 5">
    <name type="scientific">Rhodovibrio sodomensis</name>
    <dbReference type="NCBI Taxonomy" id="1088"/>
    <lineage>
        <taxon>Bacteria</taxon>
        <taxon>Pseudomonadati</taxon>
        <taxon>Pseudomonadota</taxon>
        <taxon>Alphaproteobacteria</taxon>
        <taxon>Rhodospirillales</taxon>
        <taxon>Rhodovibrionaceae</taxon>
        <taxon>Rhodovibrio</taxon>
    </lineage>
</organism>
<comment type="similarity">
    <text evidence="1">Belongs to the transposase IS21/IS408/IS1162 family.</text>
</comment>
<dbReference type="Gene3D" id="3.30.420.10">
    <property type="entry name" value="Ribonuclease H-like superfamily/Ribonuclease H"/>
    <property type="match status" value="1"/>
</dbReference>
<comment type="caution">
    <text evidence="4">The sequence shown here is derived from an EMBL/GenBank/DDBJ whole genome shotgun (WGS) entry which is preliminary data.</text>
</comment>
<dbReference type="InterPro" id="IPR012337">
    <property type="entry name" value="RNaseH-like_sf"/>
</dbReference>
<dbReference type="PROSITE" id="PS50994">
    <property type="entry name" value="INTEGRASE"/>
    <property type="match status" value="1"/>
</dbReference>
<sequence length="491" mass="55823">MRERQHHNQRVAAARAGMSERTGRRLEKDPRKPSERAPVRGRTIPDPLADVWESDLVPMLERDPGLRPITLLHYLQRTYPDSFPDDQVRRTLERRVRDWRALRGPRRDVIFRQNQEPGRQALSDFTDAGKLGVTIAGEPLKHLLYNFVLPFSGWQFVRVVLGGESFTALSENLQDALWTLDKVPGELRTDSLSAAYKNLSREQQADLTERYAGLCRHYGLRASRNNPGEAHENGAVEAHNGHLKDALEQALILRGSRDFPDLVSYQRFVDEVVARRNAARRDDLAVELRHMQSLPRQRTTDFTEAVVSVLSTGGFWLRNVFYSVPSQLIGHRLRVHVYDARIEAYLGSTHVVTHPRRCVGDDGERKHVVDYRHVVHALKRKPQALAGLTYRDQLFPRGEYRRAWQALSAALPQKDACKRMVGLLAMAHEECCEAELAGLIAADLEAGRLPEPATLRRRLRPSTAMPADVPVDLTDPRKFDALLTGNREVAR</sequence>
<evidence type="ECO:0000256" key="1">
    <source>
        <dbReference type="ARBA" id="ARBA00009277"/>
    </source>
</evidence>
<proteinExistence type="inferred from homology"/>
<evidence type="ECO:0000313" key="4">
    <source>
        <dbReference type="EMBL" id="MBK1670543.1"/>
    </source>
</evidence>
<name>A0ABS1DJN6_9PROT</name>
<evidence type="ECO:0000256" key="2">
    <source>
        <dbReference type="SAM" id="MobiDB-lite"/>
    </source>
</evidence>
<protein>
    <submittedName>
        <fullName evidence="4">IS21 family transposase</fullName>
    </submittedName>
</protein>
<dbReference type="NCBIfam" id="NF033546">
    <property type="entry name" value="transpos_IS21"/>
    <property type="match status" value="1"/>
</dbReference>
<dbReference type="InterPro" id="IPR036397">
    <property type="entry name" value="RNaseH_sf"/>
</dbReference>
<feature type="compositionally biased region" description="Basic and acidic residues" evidence="2">
    <location>
        <begin position="21"/>
        <end position="38"/>
    </location>
</feature>
<accession>A0ABS1DJN6</accession>
<dbReference type="Proteomes" id="UP001296873">
    <property type="component" value="Unassembled WGS sequence"/>
</dbReference>
<dbReference type="InterPro" id="IPR054353">
    <property type="entry name" value="IstA-like_C"/>
</dbReference>
<feature type="region of interest" description="Disordered" evidence="2">
    <location>
        <begin position="1"/>
        <end position="42"/>
    </location>
</feature>
<keyword evidence="5" id="KW-1185">Reference proteome</keyword>
<dbReference type="PANTHER" id="PTHR35004:SF7">
    <property type="entry name" value="INTEGRASE PROTEIN"/>
    <property type="match status" value="1"/>
</dbReference>
<dbReference type="SUPFAM" id="SSF53098">
    <property type="entry name" value="Ribonuclease H-like"/>
    <property type="match status" value="1"/>
</dbReference>
<evidence type="ECO:0000313" key="5">
    <source>
        <dbReference type="Proteomes" id="UP001296873"/>
    </source>
</evidence>
<feature type="domain" description="Integrase catalytic" evidence="3">
    <location>
        <begin position="113"/>
        <end position="303"/>
    </location>
</feature>
<dbReference type="EMBL" id="NRRL01000099">
    <property type="protein sequence ID" value="MBK1670543.1"/>
    <property type="molecule type" value="Genomic_DNA"/>
</dbReference>
<evidence type="ECO:0000259" key="3">
    <source>
        <dbReference type="PROSITE" id="PS50994"/>
    </source>
</evidence>
<gene>
    <name evidence="4" type="ORF">CKO28_21205</name>
</gene>
<dbReference type="Pfam" id="PF22483">
    <property type="entry name" value="Mu-transpos_C_2"/>
    <property type="match status" value="1"/>
</dbReference>
<reference evidence="4 5" key="1">
    <citation type="journal article" date="2020" name="Microorganisms">
        <title>Osmotic Adaptation and Compatible Solute Biosynthesis of Phototrophic Bacteria as Revealed from Genome Analyses.</title>
        <authorList>
            <person name="Imhoff J.F."/>
            <person name="Rahn T."/>
            <person name="Kunzel S."/>
            <person name="Keller A."/>
            <person name="Neulinger S.C."/>
        </authorList>
    </citation>
    <scope>NUCLEOTIDE SEQUENCE [LARGE SCALE GENOMIC DNA]</scope>
    <source>
        <strain evidence="4 5">DSM 9895</strain>
    </source>
</reference>
<dbReference type="PANTHER" id="PTHR35004">
    <property type="entry name" value="TRANSPOSASE RV3428C-RELATED"/>
    <property type="match status" value="1"/>
</dbReference>